<protein>
    <recommendedName>
        <fullName evidence="6">TIGR03016 family PEP-CTERM system-associated outer membrane protein</fullName>
    </recommendedName>
</protein>
<organism evidence="3 4">
    <name type="scientific">Desulfobacter hydrogenophilus</name>
    <dbReference type="NCBI Taxonomy" id="2291"/>
    <lineage>
        <taxon>Bacteria</taxon>
        <taxon>Pseudomonadati</taxon>
        <taxon>Thermodesulfobacteriota</taxon>
        <taxon>Desulfobacteria</taxon>
        <taxon>Desulfobacterales</taxon>
        <taxon>Desulfobacteraceae</taxon>
        <taxon>Desulfobacter</taxon>
    </lineage>
</organism>
<dbReference type="Proteomes" id="UP000248798">
    <property type="component" value="Unassembled WGS sequence"/>
</dbReference>
<dbReference type="OrthoDB" id="5410974at2"/>
<name>A0A328FFB0_9BACT</name>
<evidence type="ECO:0008006" key="6">
    <source>
        <dbReference type="Google" id="ProtNLM"/>
    </source>
</evidence>
<dbReference type="RefSeq" id="WP_111957045.1">
    <property type="nucleotide sequence ID" value="NZ_CP036313.1"/>
</dbReference>
<dbReference type="Proteomes" id="UP000293902">
    <property type="component" value="Chromosome"/>
</dbReference>
<feature type="signal peptide" evidence="1">
    <location>
        <begin position="1"/>
        <end position="28"/>
    </location>
</feature>
<evidence type="ECO:0000313" key="4">
    <source>
        <dbReference type="Proteomes" id="UP000248798"/>
    </source>
</evidence>
<evidence type="ECO:0000256" key="1">
    <source>
        <dbReference type="SAM" id="SignalP"/>
    </source>
</evidence>
<feature type="chain" id="PRO_5030062967" description="TIGR03016 family PEP-CTERM system-associated outer membrane protein" evidence="1">
    <location>
        <begin position="29"/>
        <end position="475"/>
    </location>
</feature>
<keyword evidence="5" id="KW-1185">Reference proteome</keyword>
<evidence type="ECO:0000313" key="3">
    <source>
        <dbReference type="EMBL" id="RAM01697.1"/>
    </source>
</evidence>
<evidence type="ECO:0000313" key="2">
    <source>
        <dbReference type="EMBL" id="QBH13753.1"/>
    </source>
</evidence>
<dbReference type="EMBL" id="CP036313">
    <property type="protein sequence ID" value="QBH13753.1"/>
    <property type="molecule type" value="Genomic_DNA"/>
</dbReference>
<gene>
    <name evidence="3" type="ORF">DO021_12220</name>
    <name evidence="2" type="ORF">EYB58_12970</name>
</gene>
<evidence type="ECO:0000313" key="5">
    <source>
        <dbReference type="Proteomes" id="UP000293902"/>
    </source>
</evidence>
<sequence>MKLSMITPHAFFLAAATCLLLPVSFVQARMVTQLVPTLTVTEEYQDNFFQTETDPFEEWTTSYELEFSLGFLSKRSKIYLEYNPEYTDYKNLNERDSLDHNASFSADYQVTKHTSAKADISYDGHDGNNTGESWEHSASASVDSQLTKTVKTSLIYDYSNSFDQQVRTGEYKEHQTNNVITSIRKAFGPRNNMGANFSYETDNYQNSDADEYESYEPSAFLTYWFTRRNGVETNLEYEGKKFDTAAGNDYETIAGDIRYIRMFTRHFDGYVKYRHYTSDREDGDHVIYHPSVGFDWDITEDSGVSIGVGILFNEWDNDNEDSADPFVDFNIYKVFNFSPKGSLYITASSSYDESDEEAASLGYNTNYQAGFYLSYMLARRLSSQLFGSYELQQFEETLVNRQDDTYEIGGGLTWNPLKWLQVSANATHTNYKTDAASRDNYKNNTITVSVRFVPEKPIRPDKILSRKSLETELFD</sequence>
<dbReference type="EMBL" id="QLNI01000023">
    <property type="protein sequence ID" value="RAM01697.1"/>
    <property type="molecule type" value="Genomic_DNA"/>
</dbReference>
<reference evidence="3 4" key="1">
    <citation type="submission" date="2018-06" db="EMBL/GenBank/DDBJ databases">
        <title>Complete Genome Sequence of Desulfobacter hydrogenophilus (DSM3380).</title>
        <authorList>
            <person name="Marietou A."/>
            <person name="Schreiber L."/>
            <person name="Marshall I."/>
            <person name="Jorgensen B."/>
        </authorList>
    </citation>
    <scope>NUCLEOTIDE SEQUENCE [LARGE SCALE GENOMIC DNA]</scope>
    <source>
        <strain evidence="3 4">DSM 3380</strain>
    </source>
</reference>
<reference evidence="2 5" key="2">
    <citation type="submission" date="2019-02" db="EMBL/GenBank/DDBJ databases">
        <title>Complete genome sequence of Desulfobacter hydrogenophilus AcRS1.</title>
        <authorList>
            <person name="Marietou A."/>
            <person name="Lund M.B."/>
            <person name="Marshall I.P.G."/>
            <person name="Schreiber L."/>
            <person name="Jorgensen B."/>
        </authorList>
    </citation>
    <scope>NUCLEOTIDE SEQUENCE [LARGE SCALE GENOMIC DNA]</scope>
    <source>
        <strain evidence="2 5">AcRS1</strain>
    </source>
</reference>
<proteinExistence type="predicted"/>
<accession>A0A328FFB0</accession>
<keyword evidence="1" id="KW-0732">Signal</keyword>
<dbReference type="AlphaFoldDB" id="A0A328FFB0"/>